<dbReference type="AlphaFoldDB" id="A0A8S1DE94"/>
<proteinExistence type="predicted"/>
<dbReference type="SMART" id="SM00718">
    <property type="entry name" value="DM4_12"/>
    <property type="match status" value="1"/>
</dbReference>
<reference evidence="1 2" key="1">
    <citation type="submission" date="2020-04" db="EMBL/GenBank/DDBJ databases">
        <authorList>
            <person name="Alioto T."/>
            <person name="Alioto T."/>
            <person name="Gomez Garrido J."/>
        </authorList>
    </citation>
    <scope>NUCLEOTIDE SEQUENCE [LARGE SCALE GENOMIC DNA]</scope>
</reference>
<organism evidence="1 2">
    <name type="scientific">Cloeon dipterum</name>
    <dbReference type="NCBI Taxonomy" id="197152"/>
    <lineage>
        <taxon>Eukaryota</taxon>
        <taxon>Metazoa</taxon>
        <taxon>Ecdysozoa</taxon>
        <taxon>Arthropoda</taxon>
        <taxon>Hexapoda</taxon>
        <taxon>Insecta</taxon>
        <taxon>Pterygota</taxon>
        <taxon>Palaeoptera</taxon>
        <taxon>Ephemeroptera</taxon>
        <taxon>Pisciforma</taxon>
        <taxon>Baetidae</taxon>
        <taxon>Cloeon</taxon>
    </lineage>
</organism>
<accession>A0A8S1DE94</accession>
<dbReference type="OrthoDB" id="8185446at2759"/>
<dbReference type="PANTHER" id="PTHR21398:SF6">
    <property type="entry name" value="AGAP007094-PA"/>
    <property type="match status" value="1"/>
</dbReference>
<name>A0A8S1DE94_9INSE</name>
<dbReference type="Pfam" id="PF07841">
    <property type="entry name" value="DM4_12"/>
    <property type="match status" value="1"/>
</dbReference>
<comment type="caution">
    <text evidence="1">The sequence shown here is derived from an EMBL/GenBank/DDBJ whole genome shotgun (WGS) entry which is preliminary data.</text>
</comment>
<evidence type="ECO:0000313" key="1">
    <source>
        <dbReference type="EMBL" id="CAB3380846.1"/>
    </source>
</evidence>
<keyword evidence="2" id="KW-1185">Reference proteome</keyword>
<dbReference type="PANTHER" id="PTHR21398">
    <property type="entry name" value="AGAP007094-PA"/>
    <property type="match status" value="1"/>
</dbReference>
<dbReference type="InterPro" id="IPR006631">
    <property type="entry name" value="DM4_12"/>
</dbReference>
<sequence length="205" mass="23372">MWVLSWQNLVLFTTHISRRKLRAIWCWAVVLGLLWAPVTSDKLAEKTLSRKKRYLTFPEGSGLSLVYCLTWGTYLATDIFTWGATLGLGFPLPTDTKAFLSKLDSLELHRRDRRQVFSKIRILLDERGRDGRSCVLKALCEATSGIPQGSFLDALFKAIFTFPRAGEEEKEDWDHAHKVSHKNSTSCSDAYPDCDVSFFNRDFGT</sequence>
<gene>
    <name evidence="1" type="ORF">CLODIP_2_CD03784</name>
</gene>
<protein>
    <submittedName>
        <fullName evidence="1">Uncharacterized protein</fullName>
    </submittedName>
</protein>
<evidence type="ECO:0000313" key="2">
    <source>
        <dbReference type="Proteomes" id="UP000494165"/>
    </source>
</evidence>
<dbReference type="Proteomes" id="UP000494165">
    <property type="component" value="Unassembled WGS sequence"/>
</dbReference>
<dbReference type="EMBL" id="CADEPI010000218">
    <property type="protein sequence ID" value="CAB3380846.1"/>
    <property type="molecule type" value="Genomic_DNA"/>
</dbReference>